<keyword evidence="6" id="KW-0472">Membrane</keyword>
<dbReference type="InterPro" id="IPR050384">
    <property type="entry name" value="Endophilin_SH3RF"/>
</dbReference>
<dbReference type="InterPro" id="IPR001452">
    <property type="entry name" value="SH3_domain"/>
</dbReference>
<evidence type="ECO:0000256" key="3">
    <source>
        <dbReference type="ARBA" id="ARBA00022723"/>
    </source>
</evidence>
<keyword evidence="3" id="KW-0479">Metal-binding</keyword>
<feature type="region of interest" description="Disordered" evidence="8">
    <location>
        <begin position="384"/>
        <end position="403"/>
    </location>
</feature>
<dbReference type="InterPro" id="IPR036028">
    <property type="entry name" value="SH3-like_dom_sf"/>
</dbReference>
<dbReference type="SMART" id="SM00326">
    <property type="entry name" value="SH3"/>
    <property type="match status" value="2"/>
</dbReference>
<dbReference type="SUPFAM" id="SSF50044">
    <property type="entry name" value="SH3-domain"/>
    <property type="match status" value="2"/>
</dbReference>
<evidence type="ECO:0000313" key="10">
    <source>
        <dbReference type="EnsemblProtists" id="HpaP809765"/>
    </source>
</evidence>
<keyword evidence="5" id="KW-0175">Coiled coil</keyword>
<evidence type="ECO:0000256" key="6">
    <source>
        <dbReference type="ARBA" id="ARBA00023136"/>
    </source>
</evidence>
<dbReference type="SMART" id="SM00132">
    <property type="entry name" value="LIM"/>
    <property type="match status" value="1"/>
</dbReference>
<evidence type="ECO:0000256" key="1">
    <source>
        <dbReference type="ARBA" id="ARBA00004170"/>
    </source>
</evidence>
<dbReference type="Gene3D" id="2.30.30.40">
    <property type="entry name" value="SH3 Domains"/>
    <property type="match status" value="2"/>
</dbReference>
<evidence type="ECO:0000256" key="4">
    <source>
        <dbReference type="ARBA" id="ARBA00022833"/>
    </source>
</evidence>
<dbReference type="OMA" id="DSDGWWF"/>
<evidence type="ECO:0000256" key="8">
    <source>
        <dbReference type="SAM" id="MobiDB-lite"/>
    </source>
</evidence>
<proteinExistence type="predicted"/>
<dbReference type="InParanoid" id="M4BTI0"/>
<feature type="domain" description="SH3" evidence="9">
    <location>
        <begin position="600"/>
        <end position="659"/>
    </location>
</feature>
<feature type="domain" description="SH3" evidence="9">
    <location>
        <begin position="145"/>
        <end position="205"/>
    </location>
</feature>
<dbReference type="EMBL" id="JH597840">
    <property type="status" value="NOT_ANNOTATED_CDS"/>
    <property type="molecule type" value="Genomic_DNA"/>
</dbReference>
<evidence type="ECO:0000259" key="9">
    <source>
        <dbReference type="PROSITE" id="PS50002"/>
    </source>
</evidence>
<reference evidence="11" key="1">
    <citation type="journal article" date="2010" name="Science">
        <title>Signatures of adaptation to obligate biotrophy in the Hyaloperonospora arabidopsidis genome.</title>
        <authorList>
            <person name="Baxter L."/>
            <person name="Tripathy S."/>
            <person name="Ishaque N."/>
            <person name="Boot N."/>
            <person name="Cabral A."/>
            <person name="Kemen E."/>
            <person name="Thines M."/>
            <person name="Ah-Fong A."/>
            <person name="Anderson R."/>
            <person name="Badejoko W."/>
            <person name="Bittner-Eddy P."/>
            <person name="Boore J.L."/>
            <person name="Chibucos M.C."/>
            <person name="Coates M."/>
            <person name="Dehal P."/>
            <person name="Delehaunty K."/>
            <person name="Dong S."/>
            <person name="Downton P."/>
            <person name="Dumas B."/>
            <person name="Fabro G."/>
            <person name="Fronick C."/>
            <person name="Fuerstenberg S.I."/>
            <person name="Fulton L."/>
            <person name="Gaulin E."/>
            <person name="Govers F."/>
            <person name="Hughes L."/>
            <person name="Humphray S."/>
            <person name="Jiang R.H."/>
            <person name="Judelson H."/>
            <person name="Kamoun S."/>
            <person name="Kyung K."/>
            <person name="Meijer H."/>
            <person name="Minx P."/>
            <person name="Morris P."/>
            <person name="Nelson J."/>
            <person name="Phuntumart V."/>
            <person name="Qutob D."/>
            <person name="Rehmany A."/>
            <person name="Rougon-Cardoso A."/>
            <person name="Ryden P."/>
            <person name="Torto-Alalibo T."/>
            <person name="Studholme D."/>
            <person name="Wang Y."/>
            <person name="Win J."/>
            <person name="Wood J."/>
            <person name="Clifton S.W."/>
            <person name="Rogers J."/>
            <person name="Van den Ackerveken G."/>
            <person name="Jones J.D."/>
            <person name="McDowell J.M."/>
            <person name="Beynon J."/>
            <person name="Tyler B.M."/>
        </authorList>
    </citation>
    <scope>NUCLEOTIDE SEQUENCE [LARGE SCALE GENOMIC DNA]</scope>
    <source>
        <strain evidence="11">Emoy2</strain>
    </source>
</reference>
<dbReference type="HOGENOM" id="CLU_019923_0_0_1"/>
<accession>M4BTI0</accession>
<dbReference type="InterPro" id="IPR001781">
    <property type="entry name" value="Znf_LIM"/>
</dbReference>
<dbReference type="EnsemblProtists" id="HpaT809765">
    <property type="protein sequence ID" value="HpaP809765"/>
    <property type="gene ID" value="HpaG809765"/>
</dbReference>
<feature type="compositionally biased region" description="Basic residues" evidence="8">
    <location>
        <begin position="391"/>
        <end position="400"/>
    </location>
</feature>
<reference evidence="10" key="2">
    <citation type="submission" date="2015-06" db="UniProtKB">
        <authorList>
            <consortium name="EnsemblProtists"/>
        </authorList>
    </citation>
    <scope>IDENTIFICATION</scope>
    <source>
        <strain evidence="10">Emoy2</strain>
    </source>
</reference>
<evidence type="ECO:0000256" key="7">
    <source>
        <dbReference type="PROSITE-ProRule" id="PRU00192"/>
    </source>
</evidence>
<keyword evidence="4" id="KW-0862">Zinc</keyword>
<dbReference type="PANTHER" id="PTHR14167">
    <property type="entry name" value="SH3 DOMAIN-CONTAINING"/>
    <property type="match status" value="1"/>
</dbReference>
<feature type="region of interest" description="Disordered" evidence="8">
    <location>
        <begin position="264"/>
        <end position="300"/>
    </location>
</feature>
<sequence>MPAKNVSTNRPIDVLVSSRLHHGYKSQLYFTSPRLFPVRRVQRTRCRKAGKGERSASSVSVVPLAEWKRAQLEAMPSFCPRCGDFVETDACDKCGEAAVTAKENPWKMASKVLGGDNMSVPAVPTAFTAAARIKMIGVQTVQEPVRKERAEARFNFVPQDPSTQLALSKGDEVDVVRKDSDGWWFIIKNGEKGLVPGSYLHIENPVTPVKDAAILAAREASNQRFLEMQLTAEDNAQGIKPGVEYQSPLGLKLLAIADSCAPKPPNGPLRADAKSGGTKFQPGEAVASRSKRTKSSHSLRRKHTMRTVPKMLITASCARRRFWAEFTELAVARFTSFAWSAPRATNIPKRPARSCLTTSSFAEIALQKKKERKNMRERLRLSASELLPEPKKKKRQLSLRRRPEAEVLPKSTTIALNVKGRPGADSFRSSTSNLDQFDLEATPFDMSGHNVRVSEVSDLDSVLSDGDYAGYMGTGQRESMRLSEVLDLESYGDDRSSDLSGIAEGAAEQTRPRRPTIERNVNEIEGTYSDDEDDRELCGGCGLVLEGEAVGALNQYFHYECSASLSAESFFEHESEAVCAKCKHEAIALTEDSSLPVKMTPVANGIAGYRFDAQDDTQLTIYPGDEVAILQKDDDGWWLVELRDRRGYVPARRVKLLVTVRKVECRTFKSYLSVCVCK</sequence>
<dbReference type="VEuPathDB" id="FungiDB:HpaG809765"/>
<feature type="compositionally biased region" description="Basic residues" evidence="8">
    <location>
        <begin position="289"/>
        <end position="300"/>
    </location>
</feature>
<evidence type="ECO:0000256" key="2">
    <source>
        <dbReference type="ARBA" id="ARBA00022443"/>
    </source>
</evidence>
<comment type="subcellular location">
    <subcellularLocation>
        <location evidence="1">Membrane</location>
        <topology evidence="1">Peripheral membrane protein</topology>
    </subcellularLocation>
</comment>
<keyword evidence="2 7" id="KW-0728">SH3 domain</keyword>
<dbReference type="Pfam" id="PF00018">
    <property type="entry name" value="SH3_1"/>
    <property type="match status" value="1"/>
</dbReference>
<dbReference type="STRING" id="559515.M4BTI0"/>
<organism evidence="10 11">
    <name type="scientific">Hyaloperonospora arabidopsidis (strain Emoy2)</name>
    <name type="common">Downy mildew agent</name>
    <name type="synonym">Peronospora arabidopsidis</name>
    <dbReference type="NCBI Taxonomy" id="559515"/>
    <lineage>
        <taxon>Eukaryota</taxon>
        <taxon>Sar</taxon>
        <taxon>Stramenopiles</taxon>
        <taxon>Oomycota</taxon>
        <taxon>Peronosporomycetes</taxon>
        <taxon>Peronosporales</taxon>
        <taxon>Peronosporaceae</taxon>
        <taxon>Hyaloperonospora</taxon>
    </lineage>
</organism>
<dbReference type="PANTHER" id="PTHR14167:SF81">
    <property type="entry name" value="ENDOPHILIN-A"/>
    <property type="match status" value="1"/>
</dbReference>
<dbReference type="Proteomes" id="UP000011713">
    <property type="component" value="Unassembled WGS sequence"/>
</dbReference>
<dbReference type="AlphaFoldDB" id="M4BTI0"/>
<evidence type="ECO:0000256" key="5">
    <source>
        <dbReference type="ARBA" id="ARBA00023054"/>
    </source>
</evidence>
<dbReference type="GO" id="GO:0046872">
    <property type="term" value="F:metal ion binding"/>
    <property type="evidence" value="ECO:0007669"/>
    <property type="project" value="UniProtKB-KW"/>
</dbReference>
<dbReference type="PROSITE" id="PS50002">
    <property type="entry name" value="SH3"/>
    <property type="match status" value="2"/>
</dbReference>
<keyword evidence="11" id="KW-1185">Reference proteome</keyword>
<name>M4BTI0_HYAAE</name>
<dbReference type="Gene3D" id="2.10.110.10">
    <property type="entry name" value="Cysteine Rich Protein"/>
    <property type="match status" value="1"/>
</dbReference>
<protein>
    <recommendedName>
        <fullName evidence="9">SH3 domain-containing protein</fullName>
    </recommendedName>
</protein>
<dbReference type="eggNOG" id="KOG1701">
    <property type="taxonomic scope" value="Eukaryota"/>
</dbReference>
<evidence type="ECO:0000313" key="11">
    <source>
        <dbReference type="Proteomes" id="UP000011713"/>
    </source>
</evidence>
<dbReference type="Pfam" id="PF07653">
    <property type="entry name" value="SH3_2"/>
    <property type="match status" value="1"/>
</dbReference>